<dbReference type="AlphaFoldDB" id="A0A0L0NZJ2"/>
<dbReference type="GO" id="GO:0032541">
    <property type="term" value="C:cortical endoplasmic reticulum"/>
    <property type="evidence" value="ECO:0007669"/>
    <property type="project" value="TreeGrafter"/>
</dbReference>
<feature type="region of interest" description="Disordered" evidence="8">
    <location>
        <begin position="409"/>
        <end position="438"/>
    </location>
</feature>
<feature type="domain" description="PH" evidence="9">
    <location>
        <begin position="211"/>
        <end position="305"/>
    </location>
</feature>
<dbReference type="VEuPathDB" id="FungiDB:CJJ07_001564"/>
<dbReference type="Proteomes" id="UP000037122">
    <property type="component" value="Unassembled WGS sequence"/>
</dbReference>
<keyword evidence="7" id="KW-0446">Lipid-binding</keyword>
<dbReference type="CDD" id="cd13289">
    <property type="entry name" value="PH_Osh3p_yeast"/>
    <property type="match status" value="1"/>
</dbReference>
<evidence type="ECO:0000256" key="2">
    <source>
        <dbReference type="ARBA" id="ARBA00008842"/>
    </source>
</evidence>
<dbReference type="SMART" id="SM00233">
    <property type="entry name" value="PH"/>
    <property type="match status" value="1"/>
</dbReference>
<accession>A0A0L0NZJ2</accession>
<dbReference type="Gene3D" id="3.30.70.3490">
    <property type="match status" value="1"/>
</dbReference>
<keyword evidence="5" id="KW-0597">Phosphoprotein</keyword>
<dbReference type="VEuPathDB" id="FungiDB:CJJ09_004725"/>
<dbReference type="InterPro" id="IPR000648">
    <property type="entry name" value="Oxysterol-bd"/>
</dbReference>
<dbReference type="GO" id="GO:0035621">
    <property type="term" value="P:ER to Golgi ceramide transport"/>
    <property type="evidence" value="ECO:0007669"/>
    <property type="project" value="TreeGrafter"/>
</dbReference>
<dbReference type="SUPFAM" id="SSF144000">
    <property type="entry name" value="Oxysterol-binding protein-like"/>
    <property type="match status" value="1"/>
</dbReference>
<dbReference type="SUPFAM" id="SSF50729">
    <property type="entry name" value="PH domain-like"/>
    <property type="match status" value="1"/>
</dbReference>
<comment type="subcellular location">
    <subcellularLocation>
        <location evidence="1">Cytoplasm</location>
    </subcellularLocation>
</comment>
<dbReference type="InterPro" id="IPR001849">
    <property type="entry name" value="PH_domain"/>
</dbReference>
<dbReference type="VEuPathDB" id="FungiDB:QG37_03736"/>
<dbReference type="VEuPathDB" id="FungiDB:CJI97_004739"/>
<dbReference type="VEuPathDB" id="FungiDB:CJI96_0004440"/>
<dbReference type="Gene3D" id="2.30.29.30">
    <property type="entry name" value="Pleckstrin-homology domain (PH domain)/Phosphotyrosine-binding domain (PTB)"/>
    <property type="match status" value="1"/>
</dbReference>
<comment type="similarity">
    <text evidence="2">Belongs to the OSBP family.</text>
</comment>
<dbReference type="GO" id="GO:0034727">
    <property type="term" value="P:piecemeal microautophagy of the nucleus"/>
    <property type="evidence" value="ECO:0007669"/>
    <property type="project" value="TreeGrafter"/>
</dbReference>
<keyword evidence="4" id="KW-0963">Cytoplasm</keyword>
<gene>
    <name evidence="10" type="ORF">QG37_03736</name>
</gene>
<dbReference type="VEuPathDB" id="FungiDB:B9J08_004712"/>
<evidence type="ECO:0000313" key="11">
    <source>
        <dbReference type="Proteomes" id="UP000037122"/>
    </source>
</evidence>
<dbReference type="GO" id="GO:0032934">
    <property type="term" value="F:sterol binding"/>
    <property type="evidence" value="ECO:0007669"/>
    <property type="project" value="TreeGrafter"/>
</dbReference>
<dbReference type="InterPro" id="IPR041680">
    <property type="entry name" value="PH_8"/>
</dbReference>
<reference evidence="11" key="1">
    <citation type="journal article" date="2015" name="BMC Genomics">
        <title>Draft genome of a commonly misdiagnosed multidrug resistant pathogen Candida auris.</title>
        <authorList>
            <person name="Chatterjee S."/>
            <person name="Alampalli S.V."/>
            <person name="Nageshan R.K."/>
            <person name="Chettiar S.T."/>
            <person name="Joshi S."/>
            <person name="Tatu U.S."/>
        </authorList>
    </citation>
    <scope>NUCLEOTIDE SEQUENCE [LARGE SCALE GENOMIC DNA]</scope>
    <source>
        <strain evidence="11">6684</strain>
    </source>
</reference>
<evidence type="ECO:0000313" key="10">
    <source>
        <dbReference type="EMBL" id="KND99582.1"/>
    </source>
</evidence>
<organism evidence="10 11">
    <name type="scientific">Candidozyma auris</name>
    <name type="common">Yeast</name>
    <name type="synonym">Candida auris</name>
    <dbReference type="NCBI Taxonomy" id="498019"/>
    <lineage>
        <taxon>Eukaryota</taxon>
        <taxon>Fungi</taxon>
        <taxon>Dikarya</taxon>
        <taxon>Ascomycota</taxon>
        <taxon>Saccharomycotina</taxon>
        <taxon>Pichiomycetes</taxon>
        <taxon>Metschnikowiaceae</taxon>
        <taxon>Candidozyma</taxon>
    </lineage>
</organism>
<evidence type="ECO:0000256" key="1">
    <source>
        <dbReference type="ARBA" id="ARBA00004496"/>
    </source>
</evidence>
<evidence type="ECO:0000256" key="6">
    <source>
        <dbReference type="ARBA" id="ARBA00023055"/>
    </source>
</evidence>
<proteinExistence type="inferred from homology"/>
<dbReference type="InterPro" id="IPR037239">
    <property type="entry name" value="OSBP_sf"/>
</dbReference>
<dbReference type="GO" id="GO:0030011">
    <property type="term" value="P:maintenance of cell polarity"/>
    <property type="evidence" value="ECO:0007669"/>
    <property type="project" value="TreeGrafter"/>
</dbReference>
<dbReference type="GO" id="GO:0005886">
    <property type="term" value="C:plasma membrane"/>
    <property type="evidence" value="ECO:0007669"/>
    <property type="project" value="TreeGrafter"/>
</dbReference>
<dbReference type="InterPro" id="IPR036598">
    <property type="entry name" value="GOLD_dom_sf"/>
</dbReference>
<name>A0A0L0NZJ2_CANAR</name>
<comment type="caution">
    <text evidence="10">The sequence shown here is derived from an EMBL/GenBank/DDBJ whole genome shotgun (WGS) entry which is preliminary data.</text>
</comment>
<dbReference type="GO" id="GO:0005829">
    <property type="term" value="C:cytosol"/>
    <property type="evidence" value="ECO:0007669"/>
    <property type="project" value="TreeGrafter"/>
</dbReference>
<dbReference type="GO" id="GO:0097038">
    <property type="term" value="C:perinuclear endoplasmic reticulum"/>
    <property type="evidence" value="ECO:0007669"/>
    <property type="project" value="TreeGrafter"/>
</dbReference>
<dbReference type="SUPFAM" id="SSF101576">
    <property type="entry name" value="Supernatant protein factor (SPF), C-terminal domain"/>
    <property type="match status" value="1"/>
</dbReference>
<keyword evidence="3" id="KW-0813">Transport</keyword>
<dbReference type="PANTHER" id="PTHR10972:SF203">
    <property type="entry name" value="OXYSTEROL-BINDING PROTEIN HOMOLOG 3"/>
    <property type="match status" value="1"/>
</dbReference>
<keyword evidence="6" id="KW-0445">Lipid transport</keyword>
<evidence type="ECO:0000256" key="4">
    <source>
        <dbReference type="ARBA" id="ARBA00022490"/>
    </source>
</evidence>
<dbReference type="FunFam" id="2.40.160.120:FF:000013">
    <property type="entry name" value="Oxysterol binding protein"/>
    <property type="match status" value="1"/>
</dbReference>
<evidence type="ECO:0000256" key="7">
    <source>
        <dbReference type="ARBA" id="ARBA00023121"/>
    </source>
</evidence>
<evidence type="ECO:0000259" key="9">
    <source>
        <dbReference type="SMART" id="SM00233"/>
    </source>
</evidence>
<dbReference type="Gene3D" id="2.60.120.680">
    <property type="entry name" value="GOLD domain"/>
    <property type="match status" value="1"/>
</dbReference>
<dbReference type="EMBL" id="LGST01000023">
    <property type="protein sequence ID" value="KND99582.1"/>
    <property type="molecule type" value="Genomic_DNA"/>
</dbReference>
<evidence type="ECO:0000256" key="8">
    <source>
        <dbReference type="SAM" id="MobiDB-lite"/>
    </source>
</evidence>
<dbReference type="InterPro" id="IPR011993">
    <property type="entry name" value="PH-like_dom_sf"/>
</dbReference>
<protein>
    <recommendedName>
        <fullName evidence="9">PH domain-containing protein</fullName>
    </recommendedName>
</protein>
<dbReference type="Gene3D" id="2.40.160.120">
    <property type="match status" value="1"/>
</dbReference>
<sequence length="851" mass="95996">METLEVHSKDFLVKWVHAVDNSSIVWQVKPLKKSINFSIYKKATSNELEDCGDDSNHGSQDLLAPEGKQFRNISSSEGLSDLSRMRSGSVASVNQITQLNSLRSKSRSTSFTNSLSSSNLILVKDYFKLVPGELVRGQFYVEKEGMYAFIFDNSFSKAVSKKVLFSSKLVTNAEPPSSLVQSETSPEMVSEAQGTTVSKASTNIMRLKDGELMMSTLLKRKRKKLQGFTKRTFVLNFKYSTLSYFKINDNKLRGQMPILHSIVSANSRTREIFVDSGMEVWDLKALNQSDFEAWINAFDKVKKGLNEFRLDDSEDAKALSESVEPLLHELEGLSDNLASLVKASSNLDRDQLESRLLELSTSMQNILLSQKRKDNSLTPVLSNSEFFDAEETLDASSRGVVLMDVVDRKQSEDDFEEEHEESDLSSDAESDELPAPSVEVKEAKHVEKGEADMDLCLYPLPLDPISRECDIPSCDHEPPNLLSFVRKNVGKDLSSISMPVDMNEPITVLQKYAEQLEYSEMIDNALDGTYPENSGELILRIAAFAVSNLSSFRKKIRSTRKPFNPLLGETFELVREDKGFRLISEKVSHKPPVFAVFAESEQWSLSYSASPTQKFWGKTYEITTKGIVKLSVKATGETFTWSQPTSLLKNIIAGEKYTEPSLSIHVKSSSGQRAVVEFSKGGMFSGRSEDLTIKAFDSTKKQLPYTVVGKWTESMTLKTNNTEKVIWTAGNLLPNCEKKFGFTEFAGSLNKITLIEEDYIPPCDSRLRPDMRAYENGNVSKAELLKMQLEEDQRKRRAEMEQIGKTHTPAFFKHLGNTSEPDSGEWIYLTGEMSYWNRRRAKNWQGIQKLW</sequence>
<dbReference type="PANTHER" id="PTHR10972">
    <property type="entry name" value="OXYSTEROL-BINDING PROTEIN-RELATED"/>
    <property type="match status" value="1"/>
</dbReference>
<dbReference type="Pfam" id="PF15409">
    <property type="entry name" value="PH_8"/>
    <property type="match status" value="1"/>
</dbReference>
<evidence type="ECO:0000256" key="5">
    <source>
        <dbReference type="ARBA" id="ARBA00022553"/>
    </source>
</evidence>
<dbReference type="Pfam" id="PF01237">
    <property type="entry name" value="Oxysterol_BP"/>
    <property type="match status" value="1"/>
</dbReference>
<evidence type="ECO:0000256" key="3">
    <source>
        <dbReference type="ARBA" id="ARBA00022448"/>
    </source>
</evidence>
<dbReference type="GO" id="GO:0120009">
    <property type="term" value="P:intermembrane lipid transfer"/>
    <property type="evidence" value="ECO:0007669"/>
    <property type="project" value="UniProtKB-ARBA"/>
</dbReference>
<dbReference type="GO" id="GO:0006897">
    <property type="term" value="P:endocytosis"/>
    <property type="evidence" value="ECO:0007669"/>
    <property type="project" value="TreeGrafter"/>
</dbReference>
<feature type="compositionally biased region" description="Acidic residues" evidence="8">
    <location>
        <begin position="413"/>
        <end position="432"/>
    </location>
</feature>
<dbReference type="GO" id="GO:0006887">
    <property type="term" value="P:exocytosis"/>
    <property type="evidence" value="ECO:0007669"/>
    <property type="project" value="TreeGrafter"/>
</dbReference>